<reference evidence="1" key="1">
    <citation type="submission" date="2022-04" db="EMBL/GenBank/DDBJ databases">
        <title>Genome of the entomopathogenic fungus Entomophthora muscae.</title>
        <authorList>
            <person name="Elya C."/>
            <person name="Lovett B.R."/>
            <person name="Lee E."/>
            <person name="Macias A.M."/>
            <person name="Hajek A.E."/>
            <person name="De Bivort B.L."/>
            <person name="Kasson M.T."/>
            <person name="De Fine Licht H.H."/>
            <person name="Stajich J.E."/>
        </authorList>
    </citation>
    <scope>NUCLEOTIDE SEQUENCE</scope>
    <source>
        <strain evidence="1">Berkeley</strain>
    </source>
</reference>
<name>A0ACC2TSJ2_9FUNG</name>
<evidence type="ECO:0000313" key="2">
    <source>
        <dbReference type="Proteomes" id="UP001165960"/>
    </source>
</evidence>
<organism evidence="1 2">
    <name type="scientific">Entomophthora muscae</name>
    <dbReference type="NCBI Taxonomy" id="34485"/>
    <lineage>
        <taxon>Eukaryota</taxon>
        <taxon>Fungi</taxon>
        <taxon>Fungi incertae sedis</taxon>
        <taxon>Zoopagomycota</taxon>
        <taxon>Entomophthoromycotina</taxon>
        <taxon>Entomophthoromycetes</taxon>
        <taxon>Entomophthorales</taxon>
        <taxon>Entomophthoraceae</taxon>
        <taxon>Entomophthora</taxon>
    </lineage>
</organism>
<gene>
    <name evidence="1" type="ORF">DSO57_1016420</name>
</gene>
<sequence length="113" mass="12819">MAYPTQYVASLNTFTSDKFLLSICMEKSQLRDLNPETLWATSLQAQPPVFFWAQIRNGFDFGETSKRHQFNPSTSRLCPIKDPLSPVNESTNPGNIPVITWTTENGELQKLPQ</sequence>
<protein>
    <submittedName>
        <fullName evidence="1">Uncharacterized protein</fullName>
    </submittedName>
</protein>
<dbReference type="Proteomes" id="UP001165960">
    <property type="component" value="Unassembled WGS sequence"/>
</dbReference>
<accession>A0ACC2TSJ2</accession>
<proteinExistence type="predicted"/>
<dbReference type="EMBL" id="QTSX02002196">
    <property type="protein sequence ID" value="KAJ9077476.1"/>
    <property type="molecule type" value="Genomic_DNA"/>
</dbReference>
<keyword evidence="2" id="KW-1185">Reference proteome</keyword>
<evidence type="ECO:0000313" key="1">
    <source>
        <dbReference type="EMBL" id="KAJ9077476.1"/>
    </source>
</evidence>
<comment type="caution">
    <text evidence="1">The sequence shown here is derived from an EMBL/GenBank/DDBJ whole genome shotgun (WGS) entry which is preliminary data.</text>
</comment>